<dbReference type="InterPro" id="IPR013083">
    <property type="entry name" value="Znf_RING/FYVE/PHD"/>
</dbReference>
<keyword evidence="6" id="KW-0863">Zinc-finger</keyword>
<keyword evidence="7" id="KW-0862">Zinc</keyword>
<evidence type="ECO:0000256" key="9">
    <source>
        <dbReference type="SAM" id="MobiDB-lite"/>
    </source>
</evidence>
<dbReference type="InterPro" id="IPR001214">
    <property type="entry name" value="SET_dom"/>
</dbReference>
<dbReference type="SMART" id="SM00439">
    <property type="entry name" value="BAH"/>
    <property type="match status" value="1"/>
</dbReference>
<dbReference type="GO" id="GO:0005654">
    <property type="term" value="C:nucleoplasm"/>
    <property type="evidence" value="ECO:0007669"/>
    <property type="project" value="TreeGrafter"/>
</dbReference>
<dbReference type="InterPro" id="IPR019786">
    <property type="entry name" value="Zinc_finger_PHD-type_CS"/>
</dbReference>
<feature type="region of interest" description="Disordered" evidence="9">
    <location>
        <begin position="1328"/>
        <end position="1361"/>
    </location>
</feature>
<dbReference type="Gene3D" id="2.170.270.10">
    <property type="entry name" value="SET domain"/>
    <property type="match status" value="1"/>
</dbReference>
<dbReference type="SUPFAM" id="SSF82199">
    <property type="entry name" value="SET domain"/>
    <property type="match status" value="1"/>
</dbReference>
<dbReference type="GO" id="GO:0006355">
    <property type="term" value="P:regulation of DNA-templated transcription"/>
    <property type="evidence" value="ECO:0007669"/>
    <property type="project" value="TreeGrafter"/>
</dbReference>
<feature type="domain" description="SET" evidence="10">
    <location>
        <begin position="1532"/>
        <end position="1645"/>
    </location>
</feature>
<keyword evidence="2" id="KW-0489">Methyltransferase</keyword>
<comment type="caution">
    <text evidence="13">The sequence shown here is derived from an EMBL/GenBank/DDBJ whole genome shotgun (WGS) entry which is preliminary data.</text>
</comment>
<feature type="domain" description="AWS" evidence="12">
    <location>
        <begin position="1485"/>
        <end position="1530"/>
    </location>
</feature>
<dbReference type="Pfam" id="PF01426">
    <property type="entry name" value="BAH"/>
    <property type="match status" value="1"/>
</dbReference>
<protein>
    <recommendedName>
        <fullName evidence="15">SET domain-containing protein</fullName>
    </recommendedName>
</protein>
<gene>
    <name evidence="13" type="ORF">CBOVIS_LOCUS9304</name>
</gene>
<evidence type="ECO:0000256" key="4">
    <source>
        <dbReference type="ARBA" id="ARBA00022691"/>
    </source>
</evidence>
<evidence type="ECO:0000256" key="2">
    <source>
        <dbReference type="ARBA" id="ARBA00022603"/>
    </source>
</evidence>
<comment type="subcellular location">
    <subcellularLocation>
        <location evidence="1">Nucleus</location>
    </subcellularLocation>
</comment>
<dbReference type="InterPro" id="IPR001025">
    <property type="entry name" value="BAH_dom"/>
</dbReference>
<dbReference type="InterPro" id="IPR011011">
    <property type="entry name" value="Znf_FYVE_PHD"/>
</dbReference>
<dbReference type="GO" id="GO:0008270">
    <property type="term" value="F:zinc ion binding"/>
    <property type="evidence" value="ECO:0007669"/>
    <property type="project" value="UniProtKB-KW"/>
</dbReference>
<dbReference type="PROSITE" id="PS50280">
    <property type="entry name" value="SET"/>
    <property type="match status" value="1"/>
</dbReference>
<feature type="domain" description="BAH" evidence="11">
    <location>
        <begin position="1973"/>
        <end position="2102"/>
    </location>
</feature>
<dbReference type="Gene3D" id="2.30.30.490">
    <property type="match status" value="1"/>
</dbReference>
<dbReference type="InterPro" id="IPR046341">
    <property type="entry name" value="SET_dom_sf"/>
</dbReference>
<evidence type="ECO:0000256" key="6">
    <source>
        <dbReference type="ARBA" id="ARBA00022771"/>
    </source>
</evidence>
<dbReference type="Pfam" id="PF00856">
    <property type="entry name" value="SET"/>
    <property type="match status" value="1"/>
</dbReference>
<dbReference type="Pfam" id="PF24288">
    <property type="entry name" value="DUF7476"/>
    <property type="match status" value="1"/>
</dbReference>
<dbReference type="PANTHER" id="PTHR46147:SF3">
    <property type="entry name" value="HISTONE-LYSINE N-METHYLTRANSFERASE ASH1"/>
    <property type="match status" value="1"/>
</dbReference>
<keyword evidence="3" id="KW-0808">Transferase</keyword>
<dbReference type="SMART" id="SM00317">
    <property type="entry name" value="SET"/>
    <property type="match status" value="1"/>
</dbReference>
<keyword evidence="4" id="KW-0949">S-adenosyl-L-methionine</keyword>
<dbReference type="PROSITE" id="PS01359">
    <property type="entry name" value="ZF_PHD_1"/>
    <property type="match status" value="1"/>
</dbReference>
<evidence type="ECO:0000256" key="1">
    <source>
        <dbReference type="ARBA" id="ARBA00004123"/>
    </source>
</evidence>
<evidence type="ECO:0000256" key="7">
    <source>
        <dbReference type="ARBA" id="ARBA00022833"/>
    </source>
</evidence>
<dbReference type="PROSITE" id="PS51038">
    <property type="entry name" value="BAH"/>
    <property type="match status" value="1"/>
</dbReference>
<keyword evidence="5" id="KW-0479">Metal-binding</keyword>
<evidence type="ECO:0000313" key="13">
    <source>
        <dbReference type="EMBL" id="CAB3407364.1"/>
    </source>
</evidence>
<keyword evidence="14" id="KW-1185">Reference proteome</keyword>
<dbReference type="InterPro" id="IPR001965">
    <property type="entry name" value="Znf_PHD"/>
</dbReference>
<evidence type="ECO:0000313" key="14">
    <source>
        <dbReference type="Proteomes" id="UP000494206"/>
    </source>
</evidence>
<evidence type="ECO:0000259" key="10">
    <source>
        <dbReference type="PROSITE" id="PS50280"/>
    </source>
</evidence>
<evidence type="ECO:0000256" key="8">
    <source>
        <dbReference type="ARBA" id="ARBA00023242"/>
    </source>
</evidence>
<sequence length="2180" mass="246160">MYRVGLIWDPIQFDDGDECEWRHYEDTPLVPIFECYYREEFPPFVTKNVVYGVIDGIVIKSDHTSVLFWSKSMGCAVYQNISGDELPKIGDTFFNLIQRSLPESAYGFSCYYEVMHGMQNVTWRNLQIFADLDNNNNTQNVYLQGAAKCVTLRENGERFAMQYPDIGVISEGNLHQHSHRLEIGKEYDTRLVFRRNRYGSYEPFIDEILFDDDEVADCRVVFASVPLNKCYAIKNPCGKRQRNASVFIEIPSSVTFCALGLKFGIELFKYNMRAVLRPGNGTYQCVSIREIGPKLKNDARIGLFISQACGWYRCLANIVDVPFEGPARLMCPKTGMGFVDTKRLAKPAFIRGASQIWIDAQFALAPGNIPVFVVRHAASSIEELPPRNQLPPPESAAEMFAGCNHLDFSRIRHDESEMFYNDPNNEYDSDSENPMDDLNESRMAPTCTTASVRDDVSTILDEIEMSTKYNRRIMEVGPSTSKPSFLRANRRPKICGVRRYRHGIDEEQLLHDICYRYLHLRPMFVDNEYMLETLWDRQIWGNVMMMKKRFVQVVGVEMHDCRHHFVNRRCKYEWLVKFFVISVEVHARFKFVVVPSGGVFPHLPDDFQLGQLYDTIHLSSAQDPLAHLQGFYYRGEPYLIPSNAPHPFSKYTVVNDERGHYWIRCDVTCTRPAVSPCQSDCIEFWSNGGLTGLICADMSILSGLEKRNPQLYDGYEIRCAIEPICGNPYSIAGYYPQRSTFIENDNGIVLWRVVTEYQHEKDVAEPILVQRNAPYKPAVVAPPTPFAYAPGDFSGKLEYEIVGYAEELARDRVDRLRANKDHRVLFREGPSLGPELACRKLDVNSCWKKTIGMYYVLNDNLKRIQDFGIWRHLSRSDIRQKIKKYEGMDDNLHQYCFDKRKRAIANGCEFMMKLLMEDGVVDELESHSALRQLLLIFVDCVSSNQSFYGKNAEMGELMQIATSNVVVSSSNMQPAVLTRNVPKIVFGQGVPLVLGEKILLPAGMLQMQGPLQHDGTTTAATANWQSSQVKVAGTFNGPIMISTAGQTIQARPLSKAGNYDGAPAQVRRATTKVVQAVPFTTRPASQQGTGQRKLTSSPAMVTLAPVTSLASWVVSPPAAQQATSSDTPDSGIQSIATSPPTPHMTAQDGSVCEEKDECLEDFADMPRLLPADQEVEEEEASESFPGPSTTLLPPAIAAASSQATQENFKEDGASHGSECETAAAPSISISPSMDSDEIVSRLLALDPEKASAIANLIKKKTQMPRKRKTAEKDDSSVSAAKPKKLRNGKNGSASGSLKSTASTSCAIATRSRSPCREKLPISLMTDQEEFEVTEEASPPAPPKPPAKKRPATPVKPDAEISKEDMEIKYRLAVQKRIEEAMARELEGCIEDLGRCHIGSYPISRSNQHKKGHQQSFVKSLEHVKHKLEKRARRESRAQKIRAISRRSRCETPQSEEPIAGHFNGEYEEIPRSVAGSSEVYQYWKAPTLVCGCTKGACTSDVECVNRAMRVQCSAECSLTLCANKKFWKEDTSKLCISNGPKSKRCLKTRGARRAGELLCEYAGEVITSREAIARAALTPSEARILCIGANLFVDATNKGNHGRFVKHHCRPNSRLEIWSINGYYRAGIFALYDIASGCEITIDKSGLVPQAIVCQCGSSNCCKIVRPSRHAHIMANSIGEGVKTRRFLSRNRRQTIRRVGRSSGLPRSLSCDGPSECVKTSMKRVFDAVAYRVRNIDGSLRLKFVPGYTAIKAFLKSGSGDIEEFDKLVQKWLNVVNDDDIDRSYIAIKDRWFKHFIQPIGEKKRRQRNSSTSAITPVTPSKKLDADLSYLDSAYPIGSYDPDDAWTSYTANANDNAVRCVCGALDEDGEMVQCDDCHFWLHIDCVAGYNPDADYVCEFCTQHFHRPSRDVRLQPQPDVRFEGCDYFKALVNRRGIQVRLNETVYVNKKISDEHKSLLRNLKEEDNKKKKSHRKKEKDDVVVFPKASTKKLAIERIDRKDARIFRVERLFTTPGDHRFVFGSYYAWPHETFVDTQRMFSTSEVFPTPLYDTLPLDEVIGRCMVVDVETWVSGRPKVPSFKDEDVFFCEFQLAKNQRCFEKVPPKNRYPINTQSYVFDKFRKSLPVVRNFKPYERTTPSGRATRVEQLSPYSRETAKERELVKKAAKKNLEKIIEKMKSNR</sequence>
<dbReference type="GO" id="GO:0032259">
    <property type="term" value="P:methylation"/>
    <property type="evidence" value="ECO:0007669"/>
    <property type="project" value="UniProtKB-KW"/>
</dbReference>
<feature type="compositionally biased region" description="Low complexity" evidence="9">
    <location>
        <begin position="1222"/>
        <end position="1232"/>
    </location>
</feature>
<feature type="compositionally biased region" description="Basic residues" evidence="9">
    <location>
        <begin position="1424"/>
        <end position="1446"/>
    </location>
</feature>
<feature type="region of interest" description="Disordered" evidence="9">
    <location>
        <begin position="1256"/>
        <end position="1309"/>
    </location>
</feature>
<evidence type="ECO:0000259" key="11">
    <source>
        <dbReference type="PROSITE" id="PS51038"/>
    </source>
</evidence>
<dbReference type="PROSITE" id="PS51215">
    <property type="entry name" value="AWS"/>
    <property type="match status" value="1"/>
</dbReference>
<dbReference type="OrthoDB" id="422362at2759"/>
<dbReference type="InterPro" id="IPR043151">
    <property type="entry name" value="BAH_sf"/>
</dbReference>
<dbReference type="SMART" id="SM00249">
    <property type="entry name" value="PHD"/>
    <property type="match status" value="1"/>
</dbReference>
<dbReference type="SMART" id="SM00570">
    <property type="entry name" value="AWS"/>
    <property type="match status" value="1"/>
</dbReference>
<evidence type="ECO:0000259" key="12">
    <source>
        <dbReference type="PROSITE" id="PS51215"/>
    </source>
</evidence>
<evidence type="ECO:0000256" key="5">
    <source>
        <dbReference type="ARBA" id="ARBA00022723"/>
    </source>
</evidence>
<dbReference type="EMBL" id="CADEPM010000006">
    <property type="protein sequence ID" value="CAB3407364.1"/>
    <property type="molecule type" value="Genomic_DNA"/>
</dbReference>
<dbReference type="GO" id="GO:0003682">
    <property type="term" value="F:chromatin binding"/>
    <property type="evidence" value="ECO:0007669"/>
    <property type="project" value="InterPro"/>
</dbReference>
<feature type="region of interest" description="Disordered" evidence="9">
    <location>
        <begin position="1424"/>
        <end position="1462"/>
    </location>
</feature>
<feature type="compositionally biased region" description="Polar residues" evidence="9">
    <location>
        <begin position="1289"/>
        <end position="1309"/>
    </location>
</feature>
<evidence type="ECO:0000256" key="3">
    <source>
        <dbReference type="ARBA" id="ARBA00022679"/>
    </source>
</evidence>
<proteinExistence type="predicted"/>
<keyword evidence="8" id="KW-0539">Nucleus</keyword>
<feature type="compositionally biased region" description="Polar residues" evidence="9">
    <location>
        <begin position="1118"/>
        <end position="1138"/>
    </location>
</feature>
<organism evidence="13 14">
    <name type="scientific">Caenorhabditis bovis</name>
    <dbReference type="NCBI Taxonomy" id="2654633"/>
    <lineage>
        <taxon>Eukaryota</taxon>
        <taxon>Metazoa</taxon>
        <taxon>Ecdysozoa</taxon>
        <taxon>Nematoda</taxon>
        <taxon>Chromadorea</taxon>
        <taxon>Rhabditida</taxon>
        <taxon>Rhabditina</taxon>
        <taxon>Rhabditomorpha</taxon>
        <taxon>Rhabditoidea</taxon>
        <taxon>Rhabditidae</taxon>
        <taxon>Peloderinae</taxon>
        <taxon>Caenorhabditis</taxon>
    </lineage>
</organism>
<dbReference type="PANTHER" id="PTHR46147">
    <property type="entry name" value="HISTONE-LYSINE N-METHYLTRANSFERASE ASH1"/>
    <property type="match status" value="1"/>
</dbReference>
<dbReference type="GO" id="GO:0042800">
    <property type="term" value="F:histone H3K4 methyltransferase activity"/>
    <property type="evidence" value="ECO:0007669"/>
    <property type="project" value="TreeGrafter"/>
</dbReference>
<feature type="region of interest" description="Disordered" evidence="9">
    <location>
        <begin position="1173"/>
        <end position="1232"/>
    </location>
</feature>
<dbReference type="Proteomes" id="UP000494206">
    <property type="component" value="Unassembled WGS sequence"/>
</dbReference>
<evidence type="ECO:0008006" key="15">
    <source>
        <dbReference type="Google" id="ProtNLM"/>
    </source>
</evidence>
<feature type="region of interest" description="Disordered" evidence="9">
    <location>
        <begin position="1117"/>
        <end position="1148"/>
    </location>
</feature>
<dbReference type="Gene3D" id="3.30.40.10">
    <property type="entry name" value="Zinc/RING finger domain, C3HC4 (zinc finger)"/>
    <property type="match status" value="1"/>
</dbReference>
<reference evidence="13 14" key="1">
    <citation type="submission" date="2020-04" db="EMBL/GenBank/DDBJ databases">
        <authorList>
            <person name="Laetsch R D."/>
            <person name="Stevens L."/>
            <person name="Kumar S."/>
            <person name="Blaxter L. M."/>
        </authorList>
    </citation>
    <scope>NUCLEOTIDE SEQUENCE [LARGE SCALE GENOMIC DNA]</scope>
</reference>
<feature type="compositionally biased region" description="Basic residues" evidence="9">
    <location>
        <begin position="1257"/>
        <end position="1269"/>
    </location>
</feature>
<name>A0A8S1F193_9PELO</name>
<dbReference type="SUPFAM" id="SSF57903">
    <property type="entry name" value="FYVE/PHD zinc finger"/>
    <property type="match status" value="1"/>
</dbReference>
<accession>A0A8S1F193</accession>
<dbReference type="InterPro" id="IPR055899">
    <property type="entry name" value="DUF7476"/>
</dbReference>
<dbReference type="InterPro" id="IPR006560">
    <property type="entry name" value="AWS_dom"/>
</dbReference>